<evidence type="ECO:0000313" key="2">
    <source>
        <dbReference type="EMBL" id="QDT37004.1"/>
    </source>
</evidence>
<evidence type="ECO:0000313" key="3">
    <source>
        <dbReference type="Proteomes" id="UP000317318"/>
    </source>
</evidence>
<feature type="transmembrane region" description="Helical" evidence="1">
    <location>
        <begin position="21"/>
        <end position="46"/>
    </location>
</feature>
<dbReference type="OrthoDB" id="281928at2"/>
<keyword evidence="1" id="KW-1133">Transmembrane helix</keyword>
<gene>
    <name evidence="2" type="ORF">Pan189_13690</name>
</gene>
<keyword evidence="3" id="KW-1185">Reference proteome</keyword>
<feature type="transmembrane region" description="Helical" evidence="1">
    <location>
        <begin position="103"/>
        <end position="129"/>
    </location>
</feature>
<dbReference type="RefSeq" id="WP_145363156.1">
    <property type="nucleotide sequence ID" value="NZ_CP036268.1"/>
</dbReference>
<organism evidence="2 3">
    <name type="scientific">Stratiformator vulcanicus</name>
    <dbReference type="NCBI Taxonomy" id="2527980"/>
    <lineage>
        <taxon>Bacteria</taxon>
        <taxon>Pseudomonadati</taxon>
        <taxon>Planctomycetota</taxon>
        <taxon>Planctomycetia</taxon>
        <taxon>Planctomycetales</taxon>
        <taxon>Planctomycetaceae</taxon>
        <taxon>Stratiformator</taxon>
    </lineage>
</organism>
<feature type="transmembrane region" description="Helical" evidence="1">
    <location>
        <begin position="66"/>
        <end position="91"/>
    </location>
</feature>
<dbReference type="KEGG" id="svp:Pan189_13690"/>
<keyword evidence="1" id="KW-0812">Transmembrane</keyword>
<proteinExistence type="predicted"/>
<keyword evidence="1" id="KW-0472">Membrane</keyword>
<evidence type="ECO:0000256" key="1">
    <source>
        <dbReference type="SAM" id="Phobius"/>
    </source>
</evidence>
<dbReference type="Proteomes" id="UP000317318">
    <property type="component" value="Chromosome"/>
</dbReference>
<dbReference type="EMBL" id="CP036268">
    <property type="protein sequence ID" value="QDT37004.1"/>
    <property type="molecule type" value="Genomic_DNA"/>
</dbReference>
<protein>
    <submittedName>
        <fullName evidence="2">Uncharacterized protein</fullName>
    </submittedName>
</protein>
<dbReference type="AlphaFoldDB" id="A0A517QZH4"/>
<accession>A0A517QZH4</accession>
<name>A0A517QZH4_9PLAN</name>
<reference evidence="2 3" key="1">
    <citation type="submission" date="2019-02" db="EMBL/GenBank/DDBJ databases">
        <title>Deep-cultivation of Planctomycetes and their phenomic and genomic characterization uncovers novel biology.</title>
        <authorList>
            <person name="Wiegand S."/>
            <person name="Jogler M."/>
            <person name="Boedeker C."/>
            <person name="Pinto D."/>
            <person name="Vollmers J."/>
            <person name="Rivas-Marin E."/>
            <person name="Kohn T."/>
            <person name="Peeters S.H."/>
            <person name="Heuer A."/>
            <person name="Rast P."/>
            <person name="Oberbeckmann S."/>
            <person name="Bunk B."/>
            <person name="Jeske O."/>
            <person name="Meyerdierks A."/>
            <person name="Storesund J.E."/>
            <person name="Kallscheuer N."/>
            <person name="Luecker S."/>
            <person name="Lage O.M."/>
            <person name="Pohl T."/>
            <person name="Merkel B.J."/>
            <person name="Hornburger P."/>
            <person name="Mueller R.-W."/>
            <person name="Bruemmer F."/>
            <person name="Labrenz M."/>
            <person name="Spormann A.M."/>
            <person name="Op den Camp H."/>
            <person name="Overmann J."/>
            <person name="Amann R."/>
            <person name="Jetten M.S.M."/>
            <person name="Mascher T."/>
            <person name="Medema M.H."/>
            <person name="Devos D.P."/>
            <person name="Kaster A.-K."/>
            <person name="Ovreas L."/>
            <person name="Rohde M."/>
            <person name="Galperin M.Y."/>
            <person name="Jogler C."/>
        </authorList>
    </citation>
    <scope>NUCLEOTIDE SEQUENCE [LARGE SCALE GENOMIC DNA]</scope>
    <source>
        <strain evidence="2 3">Pan189</strain>
    </source>
</reference>
<sequence length="141" mass="15330">MDEVDTPHDSLTEEDVSHLKILAIVHYVFAGLACLGMCFPAMYIGVGIGAMNGNMEVEGNMDPETFGQIFLAIGIGLAVFILLGAFLQFYIGRSLSTRTNYMFCFVVSAINCLNIPIGTLLGVFTIIVLQRPTVKEAFGQE</sequence>